<evidence type="ECO:0000256" key="7">
    <source>
        <dbReference type="ARBA" id="ARBA00022763"/>
    </source>
</evidence>
<evidence type="ECO:0000256" key="3">
    <source>
        <dbReference type="ARBA" id="ARBA00010304"/>
    </source>
</evidence>
<evidence type="ECO:0000256" key="8">
    <source>
        <dbReference type="ARBA" id="ARBA00022801"/>
    </source>
</evidence>
<keyword evidence="9" id="KW-0269">Exonuclease</keyword>
<dbReference type="Gene3D" id="3.60.15.10">
    <property type="entry name" value="Ribonuclease Z/Hydroxyacylglutathione hydrolase-like"/>
    <property type="match status" value="1"/>
</dbReference>
<dbReference type="InterPro" id="IPR001279">
    <property type="entry name" value="Metallo-B-lactamas"/>
</dbReference>
<evidence type="ECO:0000256" key="5">
    <source>
        <dbReference type="ARBA" id="ARBA00022722"/>
    </source>
</evidence>
<dbReference type="GO" id="GO:0000723">
    <property type="term" value="P:telomere maintenance"/>
    <property type="evidence" value="ECO:0007669"/>
    <property type="project" value="TreeGrafter"/>
</dbReference>
<evidence type="ECO:0000256" key="14">
    <source>
        <dbReference type="ARBA" id="ARBA00023242"/>
    </source>
</evidence>
<dbReference type="InterPro" id="IPR032808">
    <property type="entry name" value="DoxX"/>
</dbReference>
<evidence type="ECO:0000313" key="19">
    <source>
        <dbReference type="EMBL" id="CAF0996308.1"/>
    </source>
</evidence>
<dbReference type="Proteomes" id="UP000663828">
    <property type="component" value="Unassembled WGS sequence"/>
</dbReference>
<sequence>MCTYHGILEEYPLISIDSFESYNYTSTLFFITHIHLDHLVGLERPEFGRYVAKINAPIYMSDISKQLLSTMPIYKHLIPYFKSVPIDQPFTLTIRSNDPVQAKKKDGADSESLKNTLAFHTPNVGETVVVTCFGSGHCPGSIMIWIEGAHGNVLFTGDFRLYHGQSKRLTHLHRRRTDNDDNYIFKPIDNLYIDMTFFRPEILHIPTREVSCEALIVWIRSCLKEESNVHFHFKQSARVGYEQIYLALYENLNMRVHVEQSQYEFFACLPIIQDCLTTDPTVTRLHACRSAASNYTEPCSLFRTCDKPIRIFLSIMWFTEQVAASELLVEYHEYHSNFNQNLTKRCLGFQDYESATNYPDKYLGYRLCYSLHSSFSEIVDVLKTLTPKRVTPIASPLISLMPTKRLFQTIDHLIRDRTKEQSRGAIPKKIANTQIQLKHRYESFETKLERKRRRKLFKEQQQRRANDEELDLGLNDEMEEILLQRIHSLSRSLAEQNKALLSQQSYQSLPLEIESDRVTIITSEEESSSTSDHQPMELIYTKIHRERTTSEASTDTVDYNFERETYVALKFDSQQSSSSLPIIMNSLAPSVLTLTLGMFFILMGQFKVTPRYFPDVYEDMKQEFGRNNKVFPFYQLTGWRPYAKNYRLTVGIIEIVCGITLVLIPGRLKQLANIVLLILMLGAIYTHYALNDKFDRMAPGIIFSLLLFARLLILRYSGHSNLIKISKNVEDQQELSDRKKNN</sequence>
<reference evidence="19" key="1">
    <citation type="submission" date="2021-02" db="EMBL/GenBank/DDBJ databases">
        <authorList>
            <person name="Nowell W R."/>
        </authorList>
    </citation>
    <scope>NUCLEOTIDE SEQUENCE</scope>
</reference>
<evidence type="ECO:0000256" key="15">
    <source>
        <dbReference type="ARBA" id="ARBA00039759"/>
    </source>
</evidence>
<dbReference type="GO" id="GO:0035312">
    <property type="term" value="F:5'-3' DNA exonuclease activity"/>
    <property type="evidence" value="ECO:0007669"/>
    <property type="project" value="TreeGrafter"/>
</dbReference>
<dbReference type="Pfam" id="PF07522">
    <property type="entry name" value="DRMBL"/>
    <property type="match status" value="1"/>
</dbReference>
<dbReference type="GO" id="GO:0004519">
    <property type="term" value="F:endonuclease activity"/>
    <property type="evidence" value="ECO:0007669"/>
    <property type="project" value="UniProtKB-KW"/>
</dbReference>
<feature type="transmembrane region" description="Helical" evidence="17">
    <location>
        <begin position="646"/>
        <end position="664"/>
    </location>
</feature>
<dbReference type="EMBL" id="CAJNOR010000742">
    <property type="protein sequence ID" value="CAF0996308.1"/>
    <property type="molecule type" value="Genomic_DNA"/>
</dbReference>
<dbReference type="SMART" id="SM00849">
    <property type="entry name" value="Lactamase_B"/>
    <property type="match status" value="1"/>
</dbReference>
<comment type="similarity">
    <text evidence="3">Belongs to the DNA repair metallo-beta-lactamase (DRMBL) family.</text>
</comment>
<evidence type="ECO:0000313" key="20">
    <source>
        <dbReference type="Proteomes" id="UP000663828"/>
    </source>
</evidence>
<keyword evidence="11 17" id="KW-0472">Membrane</keyword>
<dbReference type="GO" id="GO:0003684">
    <property type="term" value="F:damaged DNA binding"/>
    <property type="evidence" value="ECO:0007669"/>
    <property type="project" value="TreeGrafter"/>
</dbReference>
<dbReference type="GO" id="GO:0005634">
    <property type="term" value="C:nucleus"/>
    <property type="evidence" value="ECO:0007669"/>
    <property type="project" value="UniProtKB-SubCell"/>
</dbReference>
<evidence type="ECO:0000256" key="17">
    <source>
        <dbReference type="SAM" id="Phobius"/>
    </source>
</evidence>
<evidence type="ECO:0000256" key="10">
    <source>
        <dbReference type="ARBA" id="ARBA00022989"/>
    </source>
</evidence>
<keyword evidence="10 17" id="KW-1133">Transmembrane helix</keyword>
<dbReference type="GO" id="GO:0006303">
    <property type="term" value="P:double-strand break repair via nonhomologous end joining"/>
    <property type="evidence" value="ECO:0007669"/>
    <property type="project" value="TreeGrafter"/>
</dbReference>
<dbReference type="Pfam" id="PF13564">
    <property type="entry name" value="DoxX_2"/>
    <property type="match status" value="1"/>
</dbReference>
<gene>
    <name evidence="19" type="ORF">XAT740_LOCUS12964</name>
</gene>
<evidence type="ECO:0000256" key="2">
    <source>
        <dbReference type="ARBA" id="ARBA00004141"/>
    </source>
</evidence>
<protein>
    <recommendedName>
        <fullName evidence="15">Protein artemis</fullName>
    </recommendedName>
    <alternativeName>
        <fullName evidence="16">DNA cross-link repair 1C protein</fullName>
    </alternativeName>
</protein>
<dbReference type="PANTHER" id="PTHR23240">
    <property type="entry name" value="DNA CROSS-LINK REPAIR PROTEIN PSO2/SNM1-RELATED"/>
    <property type="match status" value="1"/>
</dbReference>
<keyword evidence="14" id="KW-0539">Nucleus</keyword>
<keyword evidence="5" id="KW-0540">Nuclease</keyword>
<evidence type="ECO:0000256" key="12">
    <source>
        <dbReference type="ARBA" id="ARBA00023172"/>
    </source>
</evidence>
<dbReference type="GO" id="GO:0036297">
    <property type="term" value="P:interstrand cross-link repair"/>
    <property type="evidence" value="ECO:0007669"/>
    <property type="project" value="TreeGrafter"/>
</dbReference>
<comment type="subcellular location">
    <subcellularLocation>
        <location evidence="2">Membrane</location>
        <topology evidence="2">Multi-pass membrane protein</topology>
    </subcellularLocation>
    <subcellularLocation>
        <location evidence="1">Nucleus</location>
    </subcellularLocation>
</comment>
<evidence type="ECO:0000256" key="9">
    <source>
        <dbReference type="ARBA" id="ARBA00022839"/>
    </source>
</evidence>
<dbReference type="InterPro" id="IPR036866">
    <property type="entry name" value="RibonucZ/Hydroxyglut_hydro"/>
</dbReference>
<feature type="transmembrane region" description="Helical" evidence="17">
    <location>
        <begin position="582"/>
        <end position="603"/>
    </location>
</feature>
<keyword evidence="6" id="KW-0255">Endonuclease</keyword>
<evidence type="ECO:0000256" key="4">
    <source>
        <dbReference type="ARBA" id="ARBA00022692"/>
    </source>
</evidence>
<keyword evidence="8" id="KW-0378">Hydrolase</keyword>
<keyword evidence="7" id="KW-0227">DNA damage</keyword>
<keyword evidence="4 17" id="KW-0812">Transmembrane</keyword>
<evidence type="ECO:0000259" key="18">
    <source>
        <dbReference type="SMART" id="SM00849"/>
    </source>
</evidence>
<dbReference type="GO" id="GO:0016020">
    <property type="term" value="C:membrane"/>
    <property type="evidence" value="ECO:0007669"/>
    <property type="project" value="UniProtKB-SubCell"/>
</dbReference>
<evidence type="ECO:0000256" key="6">
    <source>
        <dbReference type="ARBA" id="ARBA00022759"/>
    </source>
</evidence>
<dbReference type="SUPFAM" id="SSF56281">
    <property type="entry name" value="Metallo-hydrolase/oxidoreductase"/>
    <property type="match status" value="1"/>
</dbReference>
<keyword evidence="12" id="KW-0233">DNA recombination</keyword>
<evidence type="ECO:0000256" key="16">
    <source>
        <dbReference type="ARBA" id="ARBA00042677"/>
    </source>
</evidence>
<dbReference type="AlphaFoldDB" id="A0A814GH84"/>
<evidence type="ECO:0000256" key="1">
    <source>
        <dbReference type="ARBA" id="ARBA00004123"/>
    </source>
</evidence>
<name>A0A814GH84_ADIRI</name>
<evidence type="ECO:0000256" key="11">
    <source>
        <dbReference type="ARBA" id="ARBA00023136"/>
    </source>
</evidence>
<feature type="transmembrane region" description="Helical" evidence="17">
    <location>
        <begin position="696"/>
        <end position="714"/>
    </location>
</feature>
<feature type="transmembrane region" description="Helical" evidence="17">
    <location>
        <begin position="671"/>
        <end position="690"/>
    </location>
</feature>
<keyword evidence="20" id="KW-1185">Reference proteome</keyword>
<evidence type="ECO:0000256" key="13">
    <source>
        <dbReference type="ARBA" id="ARBA00023204"/>
    </source>
</evidence>
<dbReference type="PANTHER" id="PTHR23240:SF8">
    <property type="entry name" value="PROTEIN ARTEMIS"/>
    <property type="match status" value="1"/>
</dbReference>
<dbReference type="InterPro" id="IPR011084">
    <property type="entry name" value="DRMBL"/>
</dbReference>
<dbReference type="GO" id="GO:0006310">
    <property type="term" value="P:DNA recombination"/>
    <property type="evidence" value="ECO:0007669"/>
    <property type="project" value="UniProtKB-KW"/>
</dbReference>
<organism evidence="19 20">
    <name type="scientific">Adineta ricciae</name>
    <name type="common">Rotifer</name>
    <dbReference type="NCBI Taxonomy" id="249248"/>
    <lineage>
        <taxon>Eukaryota</taxon>
        <taxon>Metazoa</taxon>
        <taxon>Spiralia</taxon>
        <taxon>Gnathifera</taxon>
        <taxon>Rotifera</taxon>
        <taxon>Eurotatoria</taxon>
        <taxon>Bdelloidea</taxon>
        <taxon>Adinetida</taxon>
        <taxon>Adinetidae</taxon>
        <taxon>Adineta</taxon>
    </lineage>
</organism>
<comment type="caution">
    <text evidence="19">The sequence shown here is derived from an EMBL/GenBank/DDBJ whole genome shotgun (WGS) entry which is preliminary data.</text>
</comment>
<proteinExistence type="inferred from homology"/>
<accession>A0A814GH84</accession>
<keyword evidence="13" id="KW-0234">DNA repair</keyword>
<feature type="domain" description="Metallo-beta-lactamase" evidence="18">
    <location>
        <begin position="3"/>
        <end position="188"/>
    </location>
</feature>